<evidence type="ECO:0000256" key="1">
    <source>
        <dbReference type="ARBA" id="ARBA00005437"/>
    </source>
</evidence>
<evidence type="ECO:0008006" key="4">
    <source>
        <dbReference type="Google" id="ProtNLM"/>
    </source>
</evidence>
<evidence type="ECO:0000313" key="2">
    <source>
        <dbReference type="EMBL" id="KAF7185899.1"/>
    </source>
</evidence>
<dbReference type="Pfam" id="PF04525">
    <property type="entry name" value="LOR"/>
    <property type="match status" value="1"/>
</dbReference>
<comment type="caution">
    <text evidence="2">The sequence shown here is derived from an EMBL/GenBank/DDBJ whole genome shotgun (WGS) entry which is preliminary data.</text>
</comment>
<dbReference type="Gene3D" id="2.40.160.200">
    <property type="entry name" value="LURP1-related"/>
    <property type="match status" value="1"/>
</dbReference>
<keyword evidence="3" id="KW-1185">Reference proteome</keyword>
<comment type="similarity">
    <text evidence="1">Belongs to the LOR family.</text>
</comment>
<dbReference type="OrthoDB" id="97518at2759"/>
<dbReference type="Proteomes" id="UP000660729">
    <property type="component" value="Unassembled WGS sequence"/>
</dbReference>
<dbReference type="InterPro" id="IPR025659">
    <property type="entry name" value="Tubby-like_C"/>
</dbReference>
<proteinExistence type="inferred from homology"/>
<accession>A0A8H6R7P7</accession>
<gene>
    <name evidence="2" type="ORF">HII31_12772</name>
</gene>
<dbReference type="SUPFAM" id="SSF54518">
    <property type="entry name" value="Tubby C-terminal domain-like"/>
    <property type="match status" value="1"/>
</dbReference>
<organism evidence="2 3">
    <name type="scientific">Pseudocercospora fuligena</name>
    <dbReference type="NCBI Taxonomy" id="685502"/>
    <lineage>
        <taxon>Eukaryota</taxon>
        <taxon>Fungi</taxon>
        <taxon>Dikarya</taxon>
        <taxon>Ascomycota</taxon>
        <taxon>Pezizomycotina</taxon>
        <taxon>Dothideomycetes</taxon>
        <taxon>Dothideomycetidae</taxon>
        <taxon>Mycosphaerellales</taxon>
        <taxon>Mycosphaerellaceae</taxon>
        <taxon>Pseudocercospora</taxon>
    </lineage>
</organism>
<name>A0A8H6R7P7_9PEZI</name>
<reference evidence="2" key="1">
    <citation type="submission" date="2020-04" db="EMBL/GenBank/DDBJ databases">
        <title>Draft genome resource of the tomato pathogen Pseudocercospora fuligena.</title>
        <authorList>
            <person name="Zaccaron A."/>
        </authorList>
    </citation>
    <scope>NUCLEOTIDE SEQUENCE</scope>
    <source>
        <strain evidence="2">PF001</strain>
    </source>
</reference>
<dbReference type="InterPro" id="IPR007612">
    <property type="entry name" value="LOR"/>
</dbReference>
<dbReference type="EMBL" id="JABCIY010000306">
    <property type="protein sequence ID" value="KAF7185899.1"/>
    <property type="molecule type" value="Genomic_DNA"/>
</dbReference>
<dbReference type="InterPro" id="IPR038595">
    <property type="entry name" value="LOR_sf"/>
</dbReference>
<sequence>MPAPDLFDLKAPIAIRSEHVVDTQTTFRIQQHGIGLHSGNFTVFFPNNAERAEASTEPQTLFSVNGKYGTLEERRCFHNASGLPLFELYHKPMGVRWYIELPGGNDTAIARLAPNFSMFKDNMDVHIKNAAAIDGTQEDVILQVRGQDIWKQRTNVYLGEKIIMTAKRTDKLSTYLPGRKIEWDVTVAAGMDLSLASAIIVVMAANMYNSSMQASSAK</sequence>
<protein>
    <recommendedName>
        <fullName evidence="4">Tubby C-terminal-like domain-containing protein</fullName>
    </recommendedName>
</protein>
<evidence type="ECO:0000313" key="3">
    <source>
        <dbReference type="Proteomes" id="UP000660729"/>
    </source>
</evidence>
<dbReference type="AlphaFoldDB" id="A0A8H6R7P7"/>